<dbReference type="Proteomes" id="UP000182680">
    <property type="component" value="Unassembled WGS sequence"/>
</dbReference>
<feature type="domain" description="Spore protein YkvP/CgeB glycosyl transferase-like" evidence="1">
    <location>
        <begin position="236"/>
        <end position="356"/>
    </location>
</feature>
<evidence type="ECO:0000313" key="3">
    <source>
        <dbReference type="Proteomes" id="UP000182680"/>
    </source>
</evidence>
<evidence type="ECO:0000259" key="1">
    <source>
        <dbReference type="Pfam" id="PF13524"/>
    </source>
</evidence>
<dbReference type="AlphaFoldDB" id="A0AA94L2W6"/>
<name>A0AA94L2W6_DESDE</name>
<sequence>MLGNIIRRVDKFIYRHPTVAQDVMANGPFGHLKVGLVADYFTSVCLAAECRVRSLTPANYKEIIKTWRPDFIFVESAFHGVGGEWRYELARQPAYIRMGKSQAISDLAQLARDRGIPAIFWNKDDGAFFDAFIDTARLFKHVFTTDNRCVPLYRQELPATSTADVLAMPYQPAFHNFTGFNFKQHAVCFVGSYYKRILSERRKFLDSVFEACKNVAMPLHVFDRNSNRLSHFFEFRYPQNDLLNIHKRVSYTETAAVYKHYSISLNVNSVTESETMCSRRLLEILACGGICLTNNSPAVENVFGKYCHVINTPEQARELLERLHFNLSGEDKDKAEAGAAYVRQHHTWQCRLEQLANAVNF</sequence>
<evidence type="ECO:0000313" key="2">
    <source>
        <dbReference type="EMBL" id="SFW62141.1"/>
    </source>
</evidence>
<comment type="caution">
    <text evidence="2">The sequence shown here is derived from an EMBL/GenBank/DDBJ whole genome shotgun (WGS) entry which is preliminary data.</text>
</comment>
<dbReference type="EMBL" id="FPIW01000045">
    <property type="protein sequence ID" value="SFW62141.1"/>
    <property type="molecule type" value="Genomic_DNA"/>
</dbReference>
<gene>
    <name evidence="2" type="ORF">SAMN02910291_02137</name>
</gene>
<protein>
    <submittedName>
        <fullName evidence="2">Spore maturation protein CgeB</fullName>
    </submittedName>
</protein>
<accession>A0AA94L2W6</accession>
<reference evidence="3" key="1">
    <citation type="submission" date="2016-11" db="EMBL/GenBank/DDBJ databases">
        <authorList>
            <person name="Jaros S."/>
            <person name="Januszkiewicz K."/>
            <person name="Wedrychowicz H."/>
        </authorList>
    </citation>
    <scope>NUCLEOTIDE SEQUENCE [LARGE SCALE GENOMIC DNA]</scope>
    <source>
        <strain evidence="3">DSM 7057</strain>
    </source>
</reference>
<proteinExistence type="predicted"/>
<dbReference type="InterPro" id="IPR055259">
    <property type="entry name" value="YkvP/CgeB_Glyco_trans-like"/>
</dbReference>
<dbReference type="RefSeq" id="WP_072312189.1">
    <property type="nucleotide sequence ID" value="NZ_FPIW01000045.1"/>
</dbReference>
<dbReference type="Pfam" id="PF13524">
    <property type="entry name" value="Glyco_trans_1_2"/>
    <property type="match status" value="1"/>
</dbReference>
<organism evidence="2 3">
    <name type="scientific">Desulfovibrio desulfuricans</name>
    <dbReference type="NCBI Taxonomy" id="876"/>
    <lineage>
        <taxon>Bacteria</taxon>
        <taxon>Pseudomonadati</taxon>
        <taxon>Thermodesulfobacteriota</taxon>
        <taxon>Desulfovibrionia</taxon>
        <taxon>Desulfovibrionales</taxon>
        <taxon>Desulfovibrionaceae</taxon>
        <taxon>Desulfovibrio</taxon>
    </lineage>
</organism>